<dbReference type="Pfam" id="PF04851">
    <property type="entry name" value="ResIII"/>
    <property type="match status" value="1"/>
</dbReference>
<dbReference type="Gene3D" id="3.40.50.300">
    <property type="entry name" value="P-loop containing nucleotide triphosphate hydrolases"/>
    <property type="match status" value="1"/>
</dbReference>
<sequence>MRFNDKLVLNKYIFSLFGVESFDEFLKYESSIKEDTNLEKVDEEGISLFYHLLTSRFFSNLKIDKIKLLEYDNNILRHTKELKREVKWKYFQYLTLLFTEIYLDMYFSSKESLLKNLNIFLKDFNSKVPKNEQLEPFKYEELNKLAFWNATGSGKTLLMHINILQFKHYNQNSQHKINKTILITPNTGLSQQHLKEFQESGLEAEIFNKDGKNLFCGNSIEIIEIHKLKDEEKETTVAVDSFGDDNLVFIDEAHRGTGGDEWKTNRDKLSAEGFAFEYSATFSQAINSAKTAKNKATGKSQKDELVNEYAKSILFDYSYKYFYEDGFGKDYTILNLKEEPSDDIKYNYLVGAILSFYQQKKIFEQNSSKMREYNIHNPLMVFVGGKVSQSVGKEEGSDITNVLNFFQKFINEKEKTIQAIKNILEYKSGINTTSGVDIFTSRFDYLSFLNQESDAIYSDILNSIFYGSNGKLHLDELKGQDGEIGLRVGDGDYFGVINIGITSDFKKLCEEQELDLTTKEFSYSLFHAINKDDSKINFLIGSRKFSEGWSSWRVSSMGLLNMGKSEGAQVIQLFGRGVRLKGKAMSLKRSTYYGKTLETKYTKVEQLNIFGLKANYMDEFRKYLENEGVPSGEMLDFMLPTIKDTKYQGKRLKVLRVRDDKDFKREEKRDLILDTRDAITKKVVINYYAKAQVIGIVASNDYVTKPDTYTFTAKDLAFVDFDRVFLELIRYKNERNYFNLNIDKSNLKIFANSTDWYVLEVPKEYFKITKFEDYKKIEDVFISLLKKYCDEFYKFNKNDWEKDFLVYKEIEDNDSNFVDKYKISLEDNSENSDIIQKIKNLKEDLDKGIWPKNIGLNYFKSFVSNTHLYNPLLFKDGRFSKIKIAPIELNDGEIKFVEDLEEYLNKNPIENSEIFLLRNKSKAGIGFFEDGGFYPDFILWILKDGKQYVNFCDPKGIRNLNPKNDPKINFHKSLKDKEAKLADSSIVLNSFIISNTPFNKIQDLHSDITKIEMDKKNVLFQDEIEYINEMFIKILYEY</sequence>
<dbReference type="AlphaFoldDB" id="A0AA96DJV7"/>
<dbReference type="InterPro" id="IPR027417">
    <property type="entry name" value="P-loop_NTPase"/>
</dbReference>
<dbReference type="GO" id="GO:0005524">
    <property type="term" value="F:ATP binding"/>
    <property type="evidence" value="ECO:0007669"/>
    <property type="project" value="InterPro"/>
</dbReference>
<dbReference type="GO" id="GO:0016787">
    <property type="term" value="F:hydrolase activity"/>
    <property type="evidence" value="ECO:0007669"/>
    <property type="project" value="InterPro"/>
</dbReference>
<dbReference type="GO" id="GO:0004386">
    <property type="term" value="F:helicase activity"/>
    <property type="evidence" value="ECO:0007669"/>
    <property type="project" value="UniProtKB-KW"/>
</dbReference>
<dbReference type="PROSITE" id="PS51192">
    <property type="entry name" value="HELICASE_ATP_BIND_1"/>
    <property type="match status" value="1"/>
</dbReference>
<dbReference type="InterPro" id="IPR014001">
    <property type="entry name" value="Helicase_ATP-bd"/>
</dbReference>
<dbReference type="SUPFAM" id="SSF52540">
    <property type="entry name" value="P-loop containing nucleoside triphosphate hydrolases"/>
    <property type="match status" value="2"/>
</dbReference>
<dbReference type="REBASE" id="764316">
    <property type="entry name" value="AspLEO52ORF9590P"/>
</dbReference>
<protein>
    <submittedName>
        <fullName evidence="2">DEAD/DEAH box helicase family protein</fullName>
    </submittedName>
</protein>
<keyword evidence="2" id="KW-0378">Hydrolase</keyword>
<organism evidence="2">
    <name type="scientific">Arcobacter sp. AZ-2023</name>
    <dbReference type="NCBI Taxonomy" id="3074453"/>
    <lineage>
        <taxon>Bacteria</taxon>
        <taxon>Pseudomonadati</taxon>
        <taxon>Campylobacterota</taxon>
        <taxon>Epsilonproteobacteria</taxon>
        <taxon>Campylobacterales</taxon>
        <taxon>Arcobacteraceae</taxon>
        <taxon>Arcobacter</taxon>
    </lineage>
</organism>
<evidence type="ECO:0000259" key="1">
    <source>
        <dbReference type="PROSITE" id="PS51192"/>
    </source>
</evidence>
<dbReference type="EMBL" id="CP134854">
    <property type="protein sequence ID" value="WNL29602.1"/>
    <property type="molecule type" value="Genomic_DNA"/>
</dbReference>
<proteinExistence type="predicted"/>
<reference evidence="2" key="1">
    <citation type="submission" date="2023-09" db="EMBL/GenBank/DDBJ databases">
        <title>Arcobacter tbilisiensis sp. nov. isolated from chicken meat in Tbilisi, Georgia.</title>
        <authorList>
            <person name="Matthias R."/>
            <person name="Zautner A.E."/>
        </authorList>
    </citation>
    <scope>NUCLEOTIDE SEQUENCE</scope>
    <source>
        <strain evidence="2">LEO 52</strain>
    </source>
</reference>
<dbReference type="GO" id="GO:0003677">
    <property type="term" value="F:DNA binding"/>
    <property type="evidence" value="ECO:0007669"/>
    <property type="project" value="InterPro"/>
</dbReference>
<gene>
    <name evidence="2" type="ORF">RMQ68_09575</name>
</gene>
<feature type="domain" description="Helicase ATP-binding" evidence="1">
    <location>
        <begin position="136"/>
        <end position="300"/>
    </location>
</feature>
<evidence type="ECO:0000313" key="2">
    <source>
        <dbReference type="EMBL" id="WNL29602.1"/>
    </source>
</evidence>
<dbReference type="InterPro" id="IPR006935">
    <property type="entry name" value="Helicase/UvrB_N"/>
</dbReference>
<accession>A0AA96DJV7</accession>
<keyword evidence="2" id="KW-0547">Nucleotide-binding</keyword>
<name>A0AA96DJV7_9BACT</name>
<keyword evidence="2" id="KW-0347">Helicase</keyword>
<keyword evidence="2" id="KW-0067">ATP-binding</keyword>